<feature type="transmembrane region" description="Helical" evidence="6">
    <location>
        <begin position="227"/>
        <end position="249"/>
    </location>
</feature>
<name>C8P7T2_9LACO</name>
<dbReference type="EMBL" id="AZDK01000003">
    <property type="protein sequence ID" value="KRK60567.1"/>
    <property type="molecule type" value="Genomic_DNA"/>
</dbReference>
<accession>C8P7T2</accession>
<gene>
    <name evidence="8" type="primary">comEC</name>
    <name evidence="9" type="ORF">FC31_GL001180</name>
    <name evidence="8" type="ORF">HMPREF0494_1376</name>
</gene>
<dbReference type="InterPro" id="IPR001279">
    <property type="entry name" value="Metallo-B-lactamas"/>
</dbReference>
<evidence type="ECO:0000256" key="1">
    <source>
        <dbReference type="ARBA" id="ARBA00004651"/>
    </source>
</evidence>
<proteinExistence type="predicted"/>
<dbReference type="EMBL" id="ACLL01000039">
    <property type="protein sequence ID" value="EEW53441.1"/>
    <property type="molecule type" value="Genomic_DNA"/>
</dbReference>
<dbReference type="PANTHER" id="PTHR30619:SF7">
    <property type="entry name" value="BETA-LACTAMASE DOMAIN PROTEIN"/>
    <property type="match status" value="1"/>
</dbReference>
<dbReference type="InterPro" id="IPR004797">
    <property type="entry name" value="Competence_ComEC/Rec2"/>
</dbReference>
<feature type="transmembrane region" description="Helical" evidence="6">
    <location>
        <begin position="305"/>
        <end position="334"/>
    </location>
</feature>
<evidence type="ECO:0000259" key="7">
    <source>
        <dbReference type="SMART" id="SM00849"/>
    </source>
</evidence>
<dbReference type="Pfam" id="PF13567">
    <property type="entry name" value="DUF4131"/>
    <property type="match status" value="1"/>
</dbReference>
<comment type="subcellular location">
    <subcellularLocation>
        <location evidence="1">Cell membrane</location>
        <topology evidence="1">Multi-pass membrane protein</topology>
    </subcellularLocation>
</comment>
<dbReference type="AlphaFoldDB" id="C8P7T2"/>
<keyword evidence="2" id="KW-1003">Cell membrane</keyword>
<evidence type="ECO:0000256" key="2">
    <source>
        <dbReference type="ARBA" id="ARBA00022475"/>
    </source>
</evidence>
<dbReference type="NCBIfam" id="TIGR00361">
    <property type="entry name" value="ComEC_Rec2"/>
    <property type="match status" value="1"/>
</dbReference>
<dbReference type="InterPro" id="IPR036866">
    <property type="entry name" value="RibonucZ/Hydroxyglut_hydro"/>
</dbReference>
<evidence type="ECO:0000256" key="4">
    <source>
        <dbReference type="ARBA" id="ARBA00022989"/>
    </source>
</evidence>
<feature type="transmembrane region" description="Helical" evidence="6">
    <location>
        <begin position="455"/>
        <end position="471"/>
    </location>
</feature>
<dbReference type="HOGENOM" id="CLU_010363_2_3_9"/>
<feature type="transmembrane region" description="Helical" evidence="6">
    <location>
        <begin position="404"/>
        <end position="420"/>
    </location>
</feature>
<dbReference type="Proteomes" id="UP000003675">
    <property type="component" value="Unassembled WGS sequence"/>
</dbReference>
<keyword evidence="4 6" id="KW-1133">Transmembrane helix</keyword>
<feature type="transmembrane region" description="Helical" evidence="6">
    <location>
        <begin position="375"/>
        <end position="397"/>
    </location>
</feature>
<dbReference type="PATRIC" id="fig|525309.8.peg.1192"/>
<evidence type="ECO:0000313" key="9">
    <source>
        <dbReference type="EMBL" id="KRK60567.1"/>
    </source>
</evidence>
<reference evidence="8 10" key="1">
    <citation type="submission" date="2009-09" db="EMBL/GenBank/DDBJ databases">
        <authorList>
            <person name="Qin X."/>
            <person name="Bachman B."/>
            <person name="Battles P."/>
            <person name="Bell A."/>
            <person name="Bess C."/>
            <person name="Bickham C."/>
            <person name="Chaboub L."/>
            <person name="Chen D."/>
            <person name="Coyle M."/>
            <person name="Deiros D.R."/>
            <person name="Dinh H."/>
            <person name="Forbes L."/>
            <person name="Fowler G."/>
            <person name="Francisco L."/>
            <person name="Fu Q."/>
            <person name="Gubbala S."/>
            <person name="Hale W."/>
            <person name="Han Y."/>
            <person name="Hemphill L."/>
            <person name="Highlander S.K."/>
            <person name="Hirani K."/>
            <person name="Hogues M."/>
            <person name="Jackson L."/>
            <person name="Jakkamsetti A."/>
            <person name="Javaid M."/>
            <person name="Jiang H."/>
            <person name="Korchina V."/>
            <person name="Kovar C."/>
            <person name="Lara F."/>
            <person name="Lee S."/>
            <person name="Mata R."/>
            <person name="Mathew T."/>
            <person name="Moen C."/>
            <person name="Morales K."/>
            <person name="Munidasa M."/>
            <person name="Nazareth L."/>
            <person name="Ngo R."/>
            <person name="Nguyen L."/>
            <person name="Okwuonu G."/>
            <person name="Ongeri F."/>
            <person name="Patil S."/>
            <person name="Petrosino J."/>
            <person name="Pham C."/>
            <person name="Pham P."/>
            <person name="Pu L.-L."/>
            <person name="Puazo M."/>
            <person name="Raj R."/>
            <person name="Reid J."/>
            <person name="Rouhana J."/>
            <person name="Saada N."/>
            <person name="Shang Y."/>
            <person name="Simmons D."/>
            <person name="Thornton R."/>
            <person name="Warren J."/>
            <person name="Weissenberger G."/>
            <person name="Zhang J."/>
            <person name="Zhang L."/>
            <person name="Zhou C."/>
            <person name="Zhu D."/>
            <person name="Muzny D."/>
            <person name="Worley K."/>
            <person name="Gibbs R."/>
        </authorList>
    </citation>
    <scope>NUCLEOTIDE SEQUENCE [LARGE SCALE GENOMIC DNA]</scope>
    <source>
        <strain evidence="8 10">DSM 16041</strain>
    </source>
</reference>
<comment type="caution">
    <text evidence="8">The sequence shown here is derived from an EMBL/GenBank/DDBJ whole genome shotgun (WGS) entry which is preliminary data.</text>
</comment>
<dbReference type="InterPro" id="IPR035681">
    <property type="entry name" value="ComA-like_MBL"/>
</dbReference>
<evidence type="ECO:0000313" key="10">
    <source>
        <dbReference type="Proteomes" id="UP000003675"/>
    </source>
</evidence>
<dbReference type="NCBIfam" id="TIGR00360">
    <property type="entry name" value="ComEC_N-term"/>
    <property type="match status" value="1"/>
</dbReference>
<feature type="transmembrane region" description="Helical" evidence="6">
    <location>
        <begin position="40"/>
        <end position="57"/>
    </location>
</feature>
<sequence>MFPALFAGLLATVITFPRPLLLLLTLWMLVRIISLAQPRILLATLLVASMIAGVAAFNHQWAVRQRLTQAAEVRQTLLVMPDEVHVNGNLVTMTAVDQQSRARETVMVRARQPAELQRIEAVDRPALWQVAGTLQPLLPATNDQQFDRRFYYQQHHIYNELRVKEVQDLRPQPVRGWRAGCHVLRYRLIAYFKTMPQPLGGYCQQLLVGDHGSDNLDLTQAVKRLGIIHLFCISGMHIILLTSLTRLLGGYLWLEREQLDWILIIGLPLYLIIGGGSASLIRAVIMAEVTLGHRLLKMDALDGWAISLIVGLLWNPYLLFTLGGQLSYLLSLLLQVMTEREGELKRCWLLGLLSLPAILNRTFEFHLLSLVASYVMIPLFSVVIFPLVIISAASYWLLPLPGELVNTFLCIFQRILHWLAALPGEIHFGKPPGYFALLLFLATLWLVQRPRPARYVVLFSLYACCFFQIHFPPFGEVVFTDIGQGDSIIIRTPFNRQVLLIDTGGKVQFEQPRWAQVANHEDLAQKTSINYLKSCGLSRIDTVYLSHHDADHIGYLPSVLEAMTVKQIVVPAGMENQPALQKRLAAQQYQGKLQGVTDRAQPPSQQLRVVHPFAPGAAKNEDSLVLAGRFGGQDFLFTGDLDRAGELAVVARYPGLRATVLKLGHHGSKTASDPRFLRQLGVKTAIISAGRFNRYHHPSDEVVAALKQARISSLSTQQYGMIKYHYYGSHGYWQTTLKGDELRWTLPNSLNN</sequence>
<protein>
    <submittedName>
        <fullName evidence="9">ComE operon protein 3</fullName>
    </submittedName>
    <submittedName>
        <fullName evidence="8">DNA internalization competence protein ComEC/Rec2-like protein</fullName>
    </submittedName>
</protein>
<dbReference type="GO" id="GO:0005886">
    <property type="term" value="C:plasma membrane"/>
    <property type="evidence" value="ECO:0007669"/>
    <property type="project" value="UniProtKB-SubCell"/>
</dbReference>
<dbReference type="InterPro" id="IPR025405">
    <property type="entry name" value="DUF4131"/>
</dbReference>
<dbReference type="Gene3D" id="3.60.15.10">
    <property type="entry name" value="Ribonuclease Z/Hydroxyacylglutathione hydrolase-like"/>
    <property type="match status" value="1"/>
</dbReference>
<organism evidence="8 10">
    <name type="scientific">Limosilactobacillus antri DSM 16041</name>
    <dbReference type="NCBI Taxonomy" id="525309"/>
    <lineage>
        <taxon>Bacteria</taxon>
        <taxon>Bacillati</taxon>
        <taxon>Bacillota</taxon>
        <taxon>Bacilli</taxon>
        <taxon>Lactobacillales</taxon>
        <taxon>Lactobacillaceae</taxon>
        <taxon>Limosilactobacillus</taxon>
    </lineage>
</organism>
<feature type="transmembrane region" description="Helical" evidence="6">
    <location>
        <begin position="6"/>
        <end position="28"/>
    </location>
</feature>
<dbReference type="eggNOG" id="COG0658">
    <property type="taxonomic scope" value="Bacteria"/>
</dbReference>
<dbReference type="PANTHER" id="PTHR30619">
    <property type="entry name" value="DNA INTERNALIZATION/COMPETENCE PROTEIN COMEC/REC2"/>
    <property type="match status" value="1"/>
</dbReference>
<feature type="domain" description="Metallo-beta-lactamase" evidence="7">
    <location>
        <begin position="484"/>
        <end position="691"/>
    </location>
</feature>
<evidence type="ECO:0000256" key="5">
    <source>
        <dbReference type="ARBA" id="ARBA00023136"/>
    </source>
</evidence>
<dbReference type="Proteomes" id="UP000051883">
    <property type="component" value="Unassembled WGS sequence"/>
</dbReference>
<dbReference type="Pfam" id="PF00753">
    <property type="entry name" value="Lactamase_B"/>
    <property type="match status" value="1"/>
</dbReference>
<dbReference type="SUPFAM" id="SSF56281">
    <property type="entry name" value="Metallo-hydrolase/oxidoreductase"/>
    <property type="match status" value="1"/>
</dbReference>
<dbReference type="InterPro" id="IPR052159">
    <property type="entry name" value="Competence_DNA_uptake"/>
</dbReference>
<evidence type="ECO:0000256" key="6">
    <source>
        <dbReference type="SAM" id="Phobius"/>
    </source>
</evidence>
<dbReference type="SMART" id="SM00849">
    <property type="entry name" value="Lactamase_B"/>
    <property type="match status" value="1"/>
</dbReference>
<evidence type="ECO:0000313" key="11">
    <source>
        <dbReference type="Proteomes" id="UP000051883"/>
    </source>
</evidence>
<dbReference type="GO" id="GO:0030420">
    <property type="term" value="P:establishment of competence for transformation"/>
    <property type="evidence" value="ECO:0007669"/>
    <property type="project" value="InterPro"/>
</dbReference>
<dbReference type="InterPro" id="IPR004477">
    <property type="entry name" value="ComEC_N"/>
</dbReference>
<feature type="transmembrane region" description="Helical" evidence="6">
    <location>
        <begin position="261"/>
        <end position="285"/>
    </location>
</feature>
<dbReference type="STRING" id="525309.HMPREF0494_1376"/>
<evidence type="ECO:0000256" key="3">
    <source>
        <dbReference type="ARBA" id="ARBA00022692"/>
    </source>
</evidence>
<dbReference type="Pfam" id="PF03772">
    <property type="entry name" value="Competence"/>
    <property type="match status" value="1"/>
</dbReference>
<keyword evidence="11" id="KW-1185">Reference proteome</keyword>
<reference evidence="9 11" key="2">
    <citation type="journal article" date="2015" name="Genome Announc.">
        <title>Expanding the biotechnology potential of lactobacilli through comparative genomics of 213 strains and associated genera.</title>
        <authorList>
            <person name="Sun Z."/>
            <person name="Harris H.M."/>
            <person name="McCann A."/>
            <person name="Guo C."/>
            <person name="Argimon S."/>
            <person name="Zhang W."/>
            <person name="Yang X."/>
            <person name="Jeffery I.B."/>
            <person name="Cooney J.C."/>
            <person name="Kagawa T.F."/>
            <person name="Liu W."/>
            <person name="Song Y."/>
            <person name="Salvetti E."/>
            <person name="Wrobel A."/>
            <person name="Rasinkangas P."/>
            <person name="Parkhill J."/>
            <person name="Rea M.C."/>
            <person name="O'Sullivan O."/>
            <person name="Ritari J."/>
            <person name="Douillard F.P."/>
            <person name="Paul Ross R."/>
            <person name="Yang R."/>
            <person name="Briner A.E."/>
            <person name="Felis G.E."/>
            <person name="de Vos W.M."/>
            <person name="Barrangou R."/>
            <person name="Klaenhammer T.R."/>
            <person name="Caufield P.W."/>
            <person name="Cui Y."/>
            <person name="Zhang H."/>
            <person name="O'Toole P.W."/>
        </authorList>
    </citation>
    <scope>NUCLEOTIDE SEQUENCE [LARGE SCALE GENOMIC DNA]</scope>
    <source>
        <strain evidence="9 11">DSM 16041</strain>
    </source>
</reference>
<keyword evidence="3 6" id="KW-0812">Transmembrane</keyword>
<feature type="transmembrane region" description="Helical" evidence="6">
    <location>
        <begin position="432"/>
        <end position="448"/>
    </location>
</feature>
<keyword evidence="5 6" id="KW-0472">Membrane</keyword>
<dbReference type="eggNOG" id="COG2333">
    <property type="taxonomic scope" value="Bacteria"/>
</dbReference>
<dbReference type="CDD" id="cd07731">
    <property type="entry name" value="ComA-like_MBL-fold"/>
    <property type="match status" value="1"/>
</dbReference>
<evidence type="ECO:0000313" key="8">
    <source>
        <dbReference type="EMBL" id="EEW53441.1"/>
    </source>
</evidence>